<organism evidence="1 2">
    <name type="scientific">Popillia japonica</name>
    <name type="common">Japanese beetle</name>
    <dbReference type="NCBI Taxonomy" id="7064"/>
    <lineage>
        <taxon>Eukaryota</taxon>
        <taxon>Metazoa</taxon>
        <taxon>Ecdysozoa</taxon>
        <taxon>Arthropoda</taxon>
        <taxon>Hexapoda</taxon>
        <taxon>Insecta</taxon>
        <taxon>Pterygota</taxon>
        <taxon>Neoptera</taxon>
        <taxon>Endopterygota</taxon>
        <taxon>Coleoptera</taxon>
        <taxon>Polyphaga</taxon>
        <taxon>Scarabaeiformia</taxon>
        <taxon>Scarabaeidae</taxon>
        <taxon>Rutelinae</taxon>
        <taxon>Popillia</taxon>
    </lineage>
</organism>
<protein>
    <submittedName>
        <fullName evidence="1">Uncharacterized protein</fullName>
    </submittedName>
</protein>
<proteinExistence type="predicted"/>
<evidence type="ECO:0000313" key="2">
    <source>
        <dbReference type="Proteomes" id="UP001458880"/>
    </source>
</evidence>
<dbReference type="AlphaFoldDB" id="A0AAW1MFA9"/>
<keyword evidence="2" id="KW-1185">Reference proteome</keyword>
<dbReference type="EMBL" id="JASPKY010000055">
    <property type="protein sequence ID" value="KAK9744682.1"/>
    <property type="molecule type" value="Genomic_DNA"/>
</dbReference>
<name>A0AAW1MFA9_POPJA</name>
<reference evidence="1 2" key="1">
    <citation type="journal article" date="2024" name="BMC Genomics">
        <title>De novo assembly and annotation of Popillia japonica's genome with initial clues to its potential as an invasive pest.</title>
        <authorList>
            <person name="Cucini C."/>
            <person name="Boschi S."/>
            <person name="Funari R."/>
            <person name="Cardaioli E."/>
            <person name="Iannotti N."/>
            <person name="Marturano G."/>
            <person name="Paoli F."/>
            <person name="Bruttini M."/>
            <person name="Carapelli A."/>
            <person name="Frati F."/>
            <person name="Nardi F."/>
        </authorList>
    </citation>
    <scope>NUCLEOTIDE SEQUENCE [LARGE SCALE GENOMIC DNA]</scope>
    <source>
        <strain evidence="1">DMR45628</strain>
    </source>
</reference>
<evidence type="ECO:0000313" key="1">
    <source>
        <dbReference type="EMBL" id="KAK9744682.1"/>
    </source>
</evidence>
<gene>
    <name evidence="1" type="ORF">QE152_g7514</name>
</gene>
<sequence length="100" mass="11308">MDLDEPDLNGNVVFCTLLINCILSKIIRMDLDEPDLNIDVDEVPADIQEAANRATLDLLPSKSRQQYDIAYNIEQPWICYLVSRVSNTILPTTDLWNGAN</sequence>
<accession>A0AAW1MFA9</accession>
<comment type="caution">
    <text evidence="1">The sequence shown here is derived from an EMBL/GenBank/DDBJ whole genome shotgun (WGS) entry which is preliminary data.</text>
</comment>
<dbReference type="Proteomes" id="UP001458880">
    <property type="component" value="Unassembled WGS sequence"/>
</dbReference>